<protein>
    <submittedName>
        <fullName evidence="1">AAA family ATPase</fullName>
    </submittedName>
</protein>
<dbReference type="Gene3D" id="3.40.50.300">
    <property type="entry name" value="P-loop containing nucleotide triphosphate hydrolases"/>
    <property type="match status" value="1"/>
</dbReference>
<dbReference type="RefSeq" id="WP_054467775.1">
    <property type="nucleotide sequence ID" value="NZ_CP159837.1"/>
</dbReference>
<organism evidence="1">
    <name type="scientific">Planktothricoides raciborskii GIHE-MW2</name>
    <dbReference type="NCBI Taxonomy" id="2792601"/>
    <lineage>
        <taxon>Bacteria</taxon>
        <taxon>Bacillati</taxon>
        <taxon>Cyanobacteriota</taxon>
        <taxon>Cyanophyceae</taxon>
        <taxon>Oscillatoriophycideae</taxon>
        <taxon>Oscillatoriales</taxon>
        <taxon>Oscillatoriaceae</taxon>
        <taxon>Planktothricoides</taxon>
    </lineage>
</organism>
<evidence type="ECO:0000313" key="1">
    <source>
        <dbReference type="EMBL" id="XCM37389.1"/>
    </source>
</evidence>
<dbReference type="AlphaFoldDB" id="A0AAU8JDU9"/>
<proteinExistence type="predicted"/>
<dbReference type="SUPFAM" id="SSF52540">
    <property type="entry name" value="P-loop containing nucleoside triphosphate hydrolases"/>
    <property type="match status" value="1"/>
</dbReference>
<dbReference type="EMBL" id="CP159837">
    <property type="protein sequence ID" value="XCM37389.1"/>
    <property type="molecule type" value="Genomic_DNA"/>
</dbReference>
<name>A0AAU8JDU9_9CYAN</name>
<gene>
    <name evidence="1" type="ORF">ABWT76_000145</name>
</gene>
<sequence>MTKSLNLQQFFQATNPAKTLFVDSIEQDQKYYIDFSSVRGGQIIDELKDNIALWSPDEATCQLFTGHIGCGKSTELLRLKQQLEAEDFHVVYFESSQDLEMGDVDVGDILLAIAHRITESLDRLQLNKSTKMQSLLQGAAKLLQTEIEISGEWTTPFGKISANTDGQVSLDMGIDKISAKAKASPESRSKLRDYLEPRTNSSLEAINSELIEPAIAKLQQHEKRGLVVIVDSLDKLHNSRKPGQSPQHEYLFVERAEQLRSLHCHVIYTMPLGLRFCNVFANLCAKFMYEPKVLPMVPTQTRDLIFA</sequence>
<accession>A0AAU8JDU9</accession>
<dbReference type="InterPro" id="IPR027417">
    <property type="entry name" value="P-loop_NTPase"/>
</dbReference>
<reference evidence="1" key="1">
    <citation type="submission" date="2024-07" db="EMBL/GenBank/DDBJ databases">
        <authorList>
            <person name="Kim Y.J."/>
            <person name="Jeong J.Y."/>
        </authorList>
    </citation>
    <scope>NUCLEOTIDE SEQUENCE</scope>
    <source>
        <strain evidence="1">GIHE-MW2</strain>
    </source>
</reference>